<dbReference type="KEGG" id="sng:SNE_A05790"/>
<dbReference type="STRING" id="331113.SNE_A05790"/>
<dbReference type="InterPro" id="IPR005358">
    <property type="entry name" value="Puta_zinc/iron-chelating_dom"/>
</dbReference>
<dbReference type="Pfam" id="PF03692">
    <property type="entry name" value="CxxCxxCC"/>
    <property type="match status" value="1"/>
</dbReference>
<organism evidence="1 2">
    <name type="scientific">Simkania negevensis (strain ATCC VR-1471 / DSM 27360 / Z)</name>
    <dbReference type="NCBI Taxonomy" id="331113"/>
    <lineage>
        <taxon>Bacteria</taxon>
        <taxon>Pseudomonadati</taxon>
        <taxon>Chlamydiota</taxon>
        <taxon>Chlamydiia</taxon>
        <taxon>Parachlamydiales</taxon>
        <taxon>Simkaniaceae</taxon>
        <taxon>Simkania</taxon>
    </lineage>
</organism>
<dbReference type="HOGENOM" id="CLU_125010_1_0_0"/>
<evidence type="ECO:0000313" key="1">
    <source>
        <dbReference type="EMBL" id="CCB88456.1"/>
    </source>
</evidence>
<dbReference type="PANTHER" id="PTHR35866">
    <property type="entry name" value="PUTATIVE-RELATED"/>
    <property type="match status" value="1"/>
</dbReference>
<name>F8L6V5_SIMNZ</name>
<keyword evidence="2" id="KW-1185">Reference proteome</keyword>
<reference evidence="1 2" key="2">
    <citation type="journal article" date="2011" name="Mol. Biol. Evol.">
        <title>Unity in variety--the pan-genome of the Chlamydiae.</title>
        <authorList>
            <person name="Collingro A."/>
            <person name="Tischler P."/>
            <person name="Weinmaier T."/>
            <person name="Penz T."/>
            <person name="Heinz E."/>
            <person name="Brunham R.C."/>
            <person name="Read T.D."/>
            <person name="Bavoil P.M."/>
            <person name="Sachse K."/>
            <person name="Kahane S."/>
            <person name="Friedman M.G."/>
            <person name="Rattei T."/>
            <person name="Myers G.S."/>
            <person name="Horn M."/>
        </authorList>
    </citation>
    <scope>NUCLEOTIDE SEQUENCE [LARGE SCALE GENOMIC DNA]</scope>
    <source>
        <strain evidence="2">ATCC VR-1471 / Z</strain>
    </source>
</reference>
<proteinExistence type="predicted"/>
<dbReference type="EMBL" id="FR872582">
    <property type="protein sequence ID" value="CCB88456.1"/>
    <property type="molecule type" value="Genomic_DNA"/>
</dbReference>
<reference key="1">
    <citation type="journal article" date="2011" name="Mol. Biol. Evol.">
        <title>Unity in variety -- the pan-genome of the Chlamydiae.</title>
        <authorList>
            <person name="Collingro A."/>
            <person name="Tischler P."/>
            <person name="Weinmaier T."/>
            <person name="Penz T."/>
            <person name="Heinz E."/>
            <person name="Brunham R.C."/>
            <person name="Read T.D."/>
            <person name="Bavoil P.M."/>
            <person name="Sachse K."/>
            <person name="Kahane S."/>
            <person name="Friedman M.G."/>
            <person name="Rattei T."/>
            <person name="Myers G.S.A."/>
            <person name="Horn M."/>
        </authorList>
    </citation>
    <scope>NUCLEOTIDE SEQUENCE</scope>
    <source>
        <strain>Z</strain>
    </source>
</reference>
<dbReference type="eggNOG" id="COG0727">
    <property type="taxonomic scope" value="Bacteria"/>
</dbReference>
<dbReference type="AlphaFoldDB" id="F8L6V5"/>
<dbReference type="RefSeq" id="WP_013942923.1">
    <property type="nucleotide sequence ID" value="NC_015713.1"/>
</dbReference>
<dbReference type="Proteomes" id="UP000000496">
    <property type="component" value="Chromosome gsn.131"/>
</dbReference>
<protein>
    <submittedName>
        <fullName evidence="1">Uncharacterized protein HP_0274</fullName>
    </submittedName>
</protein>
<dbReference type="PANTHER" id="PTHR35866:SF1">
    <property type="entry name" value="YKGJ FAMILY CYSTEINE CLUSTER PROTEIN"/>
    <property type="match status" value="1"/>
</dbReference>
<accession>F8L6V5</accession>
<gene>
    <name evidence="1" type="ordered locus">SNE_A05790</name>
</gene>
<sequence>MSDLSLLDDIWYKDGLRFKCTSCGACCTGAPGYVWLEKKDIERLAKRLNLPQDVFLKRYTRQVGSRISLTEDPLSYDCVFLKDKKICTLYEDRPKQCKTFPFWKDVLESPEAWEETKERCEGIDHPDAPCIPLEEIQNQLD</sequence>
<evidence type="ECO:0000313" key="2">
    <source>
        <dbReference type="Proteomes" id="UP000000496"/>
    </source>
</evidence>